<evidence type="ECO:0008006" key="4">
    <source>
        <dbReference type="Google" id="ProtNLM"/>
    </source>
</evidence>
<keyword evidence="1" id="KW-0472">Membrane</keyword>
<accession>A0ABS0WND8</accession>
<dbReference type="EMBL" id="JAEHFJ010000002">
    <property type="protein sequence ID" value="MBJ2173488.1"/>
    <property type="molecule type" value="Genomic_DNA"/>
</dbReference>
<keyword evidence="1" id="KW-1133">Transmembrane helix</keyword>
<organism evidence="2 3">
    <name type="scientific">Aureibaculum flavum</name>
    <dbReference type="NCBI Taxonomy" id="2795986"/>
    <lineage>
        <taxon>Bacteria</taxon>
        <taxon>Pseudomonadati</taxon>
        <taxon>Bacteroidota</taxon>
        <taxon>Flavobacteriia</taxon>
        <taxon>Flavobacteriales</taxon>
        <taxon>Flavobacteriaceae</taxon>
        <taxon>Aureibaculum</taxon>
    </lineage>
</organism>
<feature type="transmembrane region" description="Helical" evidence="1">
    <location>
        <begin position="121"/>
        <end position="145"/>
    </location>
</feature>
<evidence type="ECO:0000313" key="2">
    <source>
        <dbReference type="EMBL" id="MBJ2173488.1"/>
    </source>
</evidence>
<name>A0ABS0WND8_9FLAO</name>
<evidence type="ECO:0000313" key="3">
    <source>
        <dbReference type="Proteomes" id="UP000623301"/>
    </source>
</evidence>
<protein>
    <recommendedName>
        <fullName evidence="4">DUF1129 family protein</fullName>
    </recommendedName>
</protein>
<gene>
    <name evidence="2" type="ORF">JBL43_04525</name>
</gene>
<dbReference type="Proteomes" id="UP000623301">
    <property type="component" value="Unassembled WGS sequence"/>
</dbReference>
<proteinExistence type="predicted"/>
<sequence length="221" mass="26096">MELTKQQIAFIDNYLKDKGVKYWDIKLELIDHIVSDVEHEINFENKNFDDAFRYSIEKWKSQLRLSTNWMTGLANSRPKIIIQKAKKIFSKWFILYLLFGLLPLILNKNTFNGLNELIIDSQFIITFVISSILLISNTLLIFWFLKIDINRIKSTYRFLFNSQAFSYLILTPFIVGEFFYQGGALFLEPWIVSFIGLQAVSVFFGYQMFKKHHGLFKNKVS</sequence>
<feature type="transmembrane region" description="Helical" evidence="1">
    <location>
        <begin position="88"/>
        <end position="106"/>
    </location>
</feature>
<keyword evidence="1" id="KW-0812">Transmembrane</keyword>
<comment type="caution">
    <text evidence="2">The sequence shown here is derived from an EMBL/GenBank/DDBJ whole genome shotgun (WGS) entry which is preliminary data.</text>
</comment>
<dbReference type="RefSeq" id="WP_198840283.1">
    <property type="nucleotide sequence ID" value="NZ_JAEHFJ010000002.1"/>
</dbReference>
<feature type="transmembrane region" description="Helical" evidence="1">
    <location>
        <begin position="190"/>
        <end position="209"/>
    </location>
</feature>
<reference evidence="2 3" key="1">
    <citation type="submission" date="2020-12" db="EMBL/GenBank/DDBJ databases">
        <title>Aureibaculum luteum sp. nov. and Aureibaculum flavum sp. nov., novel members of the family Flavobacteriaceae isolated from Antarctic intertidal sediments.</title>
        <authorList>
            <person name="He X."/>
            <person name="Zhang X."/>
        </authorList>
    </citation>
    <scope>NUCLEOTIDE SEQUENCE [LARGE SCALE GENOMIC DNA]</scope>
    <source>
        <strain evidence="2 3">A20</strain>
    </source>
</reference>
<feature type="transmembrane region" description="Helical" evidence="1">
    <location>
        <begin position="165"/>
        <end position="184"/>
    </location>
</feature>
<evidence type="ECO:0000256" key="1">
    <source>
        <dbReference type="SAM" id="Phobius"/>
    </source>
</evidence>
<keyword evidence="3" id="KW-1185">Reference proteome</keyword>